<evidence type="ECO:0000313" key="3">
    <source>
        <dbReference type="EMBL" id="UYV61888.1"/>
    </source>
</evidence>
<reference evidence="3 4" key="1">
    <citation type="submission" date="2022-01" db="EMBL/GenBank/DDBJ databases">
        <title>A chromosomal length assembly of Cordylochernes scorpioides.</title>
        <authorList>
            <person name="Zeh D."/>
            <person name="Zeh J."/>
        </authorList>
    </citation>
    <scope>NUCLEOTIDE SEQUENCE [LARGE SCALE GENOMIC DNA]</scope>
    <source>
        <strain evidence="3">IN4F17</strain>
        <tissue evidence="3">Whole Body</tissue>
    </source>
</reference>
<dbReference type="InterPro" id="IPR052709">
    <property type="entry name" value="Transposase-MT_Hybrid"/>
</dbReference>
<evidence type="ECO:0000256" key="1">
    <source>
        <dbReference type="SAM" id="Phobius"/>
    </source>
</evidence>
<dbReference type="Gene3D" id="1.10.10.1450">
    <property type="match status" value="1"/>
</dbReference>
<dbReference type="EMBL" id="CP092863">
    <property type="protein sequence ID" value="UYV61888.1"/>
    <property type="molecule type" value="Genomic_DNA"/>
</dbReference>
<dbReference type="Proteomes" id="UP001235939">
    <property type="component" value="Chromosome 01"/>
</dbReference>
<keyword evidence="1" id="KW-0812">Transmembrane</keyword>
<feature type="domain" description="Mos1 transposase HTH" evidence="2">
    <location>
        <begin position="18"/>
        <end position="63"/>
    </location>
</feature>
<dbReference type="InterPro" id="IPR041426">
    <property type="entry name" value="Mos1_HTH"/>
</dbReference>
<feature type="transmembrane region" description="Helical" evidence="1">
    <location>
        <begin position="124"/>
        <end position="141"/>
    </location>
</feature>
<dbReference type="PANTHER" id="PTHR46060">
    <property type="entry name" value="MARINER MOS1 TRANSPOSASE-LIKE PROTEIN"/>
    <property type="match status" value="1"/>
</dbReference>
<gene>
    <name evidence="3" type="ORF">LAZ67_1006966</name>
</gene>
<dbReference type="Pfam" id="PF17906">
    <property type="entry name" value="HTH_48"/>
    <property type="match status" value="1"/>
</dbReference>
<sequence>MSGEADKTSPAKKESCELRSVIRFLAAKKNSAKDIHTELCQVYGEGCLSSAMVRRWIREFKNGQTDTHNEPRAGWPSVLDEILGYSKVCARWVQKMLTEDHKRQRLKRSRNILIATKLTERNSWIRSLLLLLLSYLIMIGLNKRFLPGNLWLPSFGTKRAYCCATMRQGKTINSDRYCETLKQLRRTIQNKRRGMLTKGVLTFISLPYLKKNLDGTQFQDDNELEEAVLGLLCGQAAEFFDSGFHKWVSRMQKCV</sequence>
<protein>
    <recommendedName>
        <fullName evidence="2">Mos1 transposase HTH domain-containing protein</fullName>
    </recommendedName>
</protein>
<keyword evidence="1" id="KW-0472">Membrane</keyword>
<dbReference type="PANTHER" id="PTHR46060:SF1">
    <property type="entry name" value="MARINER MOS1 TRANSPOSASE-LIKE PROTEIN"/>
    <property type="match status" value="1"/>
</dbReference>
<organism evidence="3 4">
    <name type="scientific">Cordylochernes scorpioides</name>
    <dbReference type="NCBI Taxonomy" id="51811"/>
    <lineage>
        <taxon>Eukaryota</taxon>
        <taxon>Metazoa</taxon>
        <taxon>Ecdysozoa</taxon>
        <taxon>Arthropoda</taxon>
        <taxon>Chelicerata</taxon>
        <taxon>Arachnida</taxon>
        <taxon>Pseudoscorpiones</taxon>
        <taxon>Cheliferoidea</taxon>
        <taxon>Chernetidae</taxon>
        <taxon>Cordylochernes</taxon>
    </lineage>
</organism>
<proteinExistence type="predicted"/>
<keyword evidence="4" id="KW-1185">Reference proteome</keyword>
<accession>A0ABY6K1Y7</accession>
<evidence type="ECO:0000259" key="2">
    <source>
        <dbReference type="Pfam" id="PF17906"/>
    </source>
</evidence>
<evidence type="ECO:0000313" key="4">
    <source>
        <dbReference type="Proteomes" id="UP001235939"/>
    </source>
</evidence>
<keyword evidence="1" id="KW-1133">Transmembrane helix</keyword>
<name>A0ABY6K1Y7_9ARAC</name>